<dbReference type="EMBL" id="WHUW01000165">
    <property type="protein sequence ID" value="KAF8419977.1"/>
    <property type="molecule type" value="Genomic_DNA"/>
</dbReference>
<proteinExistence type="predicted"/>
<keyword evidence="2" id="KW-1185">Reference proteome</keyword>
<dbReference type="Proteomes" id="UP001194468">
    <property type="component" value="Unassembled WGS sequence"/>
</dbReference>
<comment type="caution">
    <text evidence="1">The sequence shown here is derived from an EMBL/GenBank/DDBJ whole genome shotgun (WGS) entry which is preliminary data.</text>
</comment>
<organism evidence="1 2">
    <name type="scientific">Boletus edulis BED1</name>
    <dbReference type="NCBI Taxonomy" id="1328754"/>
    <lineage>
        <taxon>Eukaryota</taxon>
        <taxon>Fungi</taxon>
        <taxon>Dikarya</taxon>
        <taxon>Basidiomycota</taxon>
        <taxon>Agaricomycotina</taxon>
        <taxon>Agaricomycetes</taxon>
        <taxon>Agaricomycetidae</taxon>
        <taxon>Boletales</taxon>
        <taxon>Boletineae</taxon>
        <taxon>Boletaceae</taxon>
        <taxon>Boletoideae</taxon>
        <taxon>Boletus</taxon>
    </lineage>
</organism>
<dbReference type="AlphaFoldDB" id="A0AAD4BDE0"/>
<reference evidence="1" key="1">
    <citation type="submission" date="2019-10" db="EMBL/GenBank/DDBJ databases">
        <authorList>
            <consortium name="DOE Joint Genome Institute"/>
            <person name="Kuo A."/>
            <person name="Miyauchi S."/>
            <person name="Kiss E."/>
            <person name="Drula E."/>
            <person name="Kohler A."/>
            <person name="Sanchez-Garcia M."/>
            <person name="Andreopoulos B."/>
            <person name="Barry K.W."/>
            <person name="Bonito G."/>
            <person name="Buee M."/>
            <person name="Carver A."/>
            <person name="Chen C."/>
            <person name="Cichocki N."/>
            <person name="Clum A."/>
            <person name="Culley D."/>
            <person name="Crous P.W."/>
            <person name="Fauchery L."/>
            <person name="Girlanda M."/>
            <person name="Hayes R."/>
            <person name="Keri Z."/>
            <person name="LaButti K."/>
            <person name="Lipzen A."/>
            <person name="Lombard V."/>
            <person name="Magnuson J."/>
            <person name="Maillard F."/>
            <person name="Morin E."/>
            <person name="Murat C."/>
            <person name="Nolan M."/>
            <person name="Ohm R."/>
            <person name="Pangilinan J."/>
            <person name="Pereira M."/>
            <person name="Perotto S."/>
            <person name="Peter M."/>
            <person name="Riley R."/>
            <person name="Sitrit Y."/>
            <person name="Stielow B."/>
            <person name="Szollosi G."/>
            <person name="Zifcakova L."/>
            <person name="Stursova M."/>
            <person name="Spatafora J.W."/>
            <person name="Tedersoo L."/>
            <person name="Vaario L.-M."/>
            <person name="Yamada A."/>
            <person name="Yan M."/>
            <person name="Wang P."/>
            <person name="Xu J."/>
            <person name="Bruns T."/>
            <person name="Baldrian P."/>
            <person name="Vilgalys R."/>
            <person name="Henrissat B."/>
            <person name="Grigoriev I.V."/>
            <person name="Hibbett D."/>
            <person name="Nagy L.G."/>
            <person name="Martin F.M."/>
        </authorList>
    </citation>
    <scope>NUCLEOTIDE SEQUENCE</scope>
    <source>
        <strain evidence="1">BED1</strain>
    </source>
</reference>
<gene>
    <name evidence="1" type="ORF">L210DRAFT_3575920</name>
</gene>
<reference evidence="1" key="2">
    <citation type="journal article" date="2020" name="Nat. Commun.">
        <title>Large-scale genome sequencing of mycorrhizal fungi provides insights into the early evolution of symbiotic traits.</title>
        <authorList>
            <person name="Miyauchi S."/>
            <person name="Kiss E."/>
            <person name="Kuo A."/>
            <person name="Drula E."/>
            <person name="Kohler A."/>
            <person name="Sanchez-Garcia M."/>
            <person name="Morin E."/>
            <person name="Andreopoulos B."/>
            <person name="Barry K.W."/>
            <person name="Bonito G."/>
            <person name="Buee M."/>
            <person name="Carver A."/>
            <person name="Chen C."/>
            <person name="Cichocki N."/>
            <person name="Clum A."/>
            <person name="Culley D."/>
            <person name="Crous P.W."/>
            <person name="Fauchery L."/>
            <person name="Girlanda M."/>
            <person name="Hayes R.D."/>
            <person name="Keri Z."/>
            <person name="LaButti K."/>
            <person name="Lipzen A."/>
            <person name="Lombard V."/>
            <person name="Magnuson J."/>
            <person name="Maillard F."/>
            <person name="Murat C."/>
            <person name="Nolan M."/>
            <person name="Ohm R.A."/>
            <person name="Pangilinan J."/>
            <person name="Pereira M.F."/>
            <person name="Perotto S."/>
            <person name="Peter M."/>
            <person name="Pfister S."/>
            <person name="Riley R."/>
            <person name="Sitrit Y."/>
            <person name="Stielow J.B."/>
            <person name="Szollosi G."/>
            <person name="Zifcakova L."/>
            <person name="Stursova M."/>
            <person name="Spatafora J.W."/>
            <person name="Tedersoo L."/>
            <person name="Vaario L.M."/>
            <person name="Yamada A."/>
            <person name="Yan M."/>
            <person name="Wang P."/>
            <person name="Xu J."/>
            <person name="Bruns T."/>
            <person name="Baldrian P."/>
            <person name="Vilgalys R."/>
            <person name="Dunand C."/>
            <person name="Henrissat B."/>
            <person name="Grigoriev I.V."/>
            <person name="Hibbett D."/>
            <person name="Nagy L.G."/>
            <person name="Martin F.M."/>
        </authorList>
    </citation>
    <scope>NUCLEOTIDE SEQUENCE</scope>
    <source>
        <strain evidence="1">BED1</strain>
    </source>
</reference>
<protein>
    <submittedName>
        <fullName evidence="1">Uncharacterized protein</fullName>
    </submittedName>
</protein>
<evidence type="ECO:0000313" key="2">
    <source>
        <dbReference type="Proteomes" id="UP001194468"/>
    </source>
</evidence>
<evidence type="ECO:0000313" key="1">
    <source>
        <dbReference type="EMBL" id="KAF8419977.1"/>
    </source>
</evidence>
<name>A0AAD4BDE0_BOLED</name>
<sequence length="65" mass="7073">MPIPGLGGGYDPFILSRTISLVHKLQCTEPPMYPVQAPLSVTQNAPALAFMWFLSSFAGEDRPIP</sequence>
<accession>A0AAD4BDE0</accession>